<reference evidence="2" key="1">
    <citation type="submission" date="2021-06" db="EMBL/GenBank/DDBJ databases">
        <authorList>
            <person name="Kallberg Y."/>
            <person name="Tangrot J."/>
            <person name="Rosling A."/>
        </authorList>
    </citation>
    <scope>NUCLEOTIDE SEQUENCE</scope>
    <source>
        <strain evidence="2">IN212</strain>
    </source>
</reference>
<feature type="non-terminal residue" evidence="2">
    <location>
        <position position="1"/>
    </location>
</feature>
<evidence type="ECO:0000256" key="1">
    <source>
        <dbReference type="SAM" id="Coils"/>
    </source>
</evidence>
<accession>A0A9N9DEA6</accession>
<gene>
    <name evidence="2" type="ORF">RFULGI_LOCUS7982</name>
</gene>
<dbReference type="EMBL" id="CAJVPZ010012274">
    <property type="protein sequence ID" value="CAG8638243.1"/>
    <property type="molecule type" value="Genomic_DNA"/>
</dbReference>
<comment type="caution">
    <text evidence="2">The sequence shown here is derived from an EMBL/GenBank/DDBJ whole genome shotgun (WGS) entry which is preliminary data.</text>
</comment>
<name>A0A9N9DEA6_9GLOM</name>
<dbReference type="InterPro" id="IPR026081">
    <property type="entry name" value="DISC1"/>
</dbReference>
<sequence length="419" mass="49623">MSKNNKVSLEELGINTDRSVIIPANNESSNFSLLNSPPFSAKLRVESTELELKRMENELKQIVDVQLVVFQKRNKIHGQLVELWKTMKILETDQTNALTNEDYVQADKLTHDIQELNNKIKTFCGVLPGIEQTLNELREKQVKYLKSQSETNKTLEKELVKKKKKEEDAHKQYAVDMENLRNIETKQINEMRKEIDKENSEIVFGLDIWNKGVADLNERIEERVRDEKLERESLLKKRENVQTQIAELLQRLEKLRAEEKSYTRQITDVDLQIESITNEFNAERDENSREKIELDRRKHERHVEETETHLHQRLEHYRKRQETSQVQLESLEQRISEIRLMAKSYREEAIEVEKLIEHLKHRSQRDNDCEKEIFDDTEVKRLTSKVMHDQQTYSNIKQDISTIDTQIPALEEQKKLAVA</sequence>
<dbReference type="OrthoDB" id="2416276at2759"/>
<proteinExistence type="predicted"/>
<keyword evidence="3" id="KW-1185">Reference proteome</keyword>
<evidence type="ECO:0000313" key="2">
    <source>
        <dbReference type="EMBL" id="CAG8638243.1"/>
    </source>
</evidence>
<dbReference type="GO" id="GO:0005815">
    <property type="term" value="C:microtubule organizing center"/>
    <property type="evidence" value="ECO:0007669"/>
    <property type="project" value="TreeGrafter"/>
</dbReference>
<dbReference type="Proteomes" id="UP000789396">
    <property type="component" value="Unassembled WGS sequence"/>
</dbReference>
<protein>
    <submittedName>
        <fullName evidence="2">13402_t:CDS:1</fullName>
    </submittedName>
</protein>
<dbReference type="PANTHER" id="PTHR14332">
    <property type="entry name" value="DISRUPTED IN SCHIZOPHRENIA 1 PROTEIN"/>
    <property type="match status" value="1"/>
</dbReference>
<feature type="coiled-coil region" evidence="1">
    <location>
        <begin position="145"/>
        <end position="272"/>
    </location>
</feature>
<keyword evidence="1" id="KW-0175">Coiled coil</keyword>
<organism evidence="2 3">
    <name type="scientific">Racocetra fulgida</name>
    <dbReference type="NCBI Taxonomy" id="60492"/>
    <lineage>
        <taxon>Eukaryota</taxon>
        <taxon>Fungi</taxon>
        <taxon>Fungi incertae sedis</taxon>
        <taxon>Mucoromycota</taxon>
        <taxon>Glomeromycotina</taxon>
        <taxon>Glomeromycetes</taxon>
        <taxon>Diversisporales</taxon>
        <taxon>Gigasporaceae</taxon>
        <taxon>Racocetra</taxon>
    </lineage>
</organism>
<dbReference type="GO" id="GO:0045111">
    <property type="term" value="C:intermediate filament cytoskeleton"/>
    <property type="evidence" value="ECO:0007669"/>
    <property type="project" value="TreeGrafter"/>
</dbReference>
<dbReference type="GO" id="GO:0005874">
    <property type="term" value="C:microtubule"/>
    <property type="evidence" value="ECO:0007669"/>
    <property type="project" value="TreeGrafter"/>
</dbReference>
<feature type="coiled-coil region" evidence="1">
    <location>
        <begin position="314"/>
        <end position="362"/>
    </location>
</feature>
<dbReference type="AlphaFoldDB" id="A0A9N9DEA6"/>
<dbReference type="PANTHER" id="PTHR14332:SF3">
    <property type="entry name" value="DISRUPTED IN SCHIZOPHRENIA 1 PROTEIN"/>
    <property type="match status" value="1"/>
</dbReference>
<evidence type="ECO:0000313" key="3">
    <source>
        <dbReference type="Proteomes" id="UP000789396"/>
    </source>
</evidence>